<evidence type="ECO:0000259" key="1">
    <source>
        <dbReference type="Pfam" id="PF07238"/>
    </source>
</evidence>
<dbReference type="Gene3D" id="2.40.10.220">
    <property type="entry name" value="predicted glycosyltransferase like domains"/>
    <property type="match status" value="1"/>
</dbReference>
<protein>
    <submittedName>
        <fullName evidence="2">PilZ domain-containing protein</fullName>
    </submittedName>
</protein>
<evidence type="ECO:0000313" key="3">
    <source>
        <dbReference type="Proteomes" id="UP000184139"/>
    </source>
</evidence>
<dbReference type="GO" id="GO:0035438">
    <property type="term" value="F:cyclic-di-GMP binding"/>
    <property type="evidence" value="ECO:0007669"/>
    <property type="project" value="InterPro"/>
</dbReference>
<accession>A0A1M5XLT1</accession>
<dbReference type="EMBL" id="FQXS01000021">
    <property type="protein sequence ID" value="SHI00797.1"/>
    <property type="molecule type" value="Genomic_DNA"/>
</dbReference>
<dbReference type="InterPro" id="IPR009875">
    <property type="entry name" value="PilZ_domain"/>
</dbReference>
<reference evidence="2 3" key="1">
    <citation type="submission" date="2016-11" db="EMBL/GenBank/DDBJ databases">
        <authorList>
            <person name="Jaros S."/>
            <person name="Januszkiewicz K."/>
            <person name="Wedrychowicz H."/>
        </authorList>
    </citation>
    <scope>NUCLEOTIDE SEQUENCE [LARGE SCALE GENOMIC DNA]</scope>
    <source>
        <strain evidence="2 3">DSM 9705</strain>
    </source>
</reference>
<name>A0A1M5XLT1_9BACT</name>
<organism evidence="2 3">
    <name type="scientific">Desulfofustis glycolicus DSM 9705</name>
    <dbReference type="NCBI Taxonomy" id="1121409"/>
    <lineage>
        <taxon>Bacteria</taxon>
        <taxon>Pseudomonadati</taxon>
        <taxon>Thermodesulfobacteriota</taxon>
        <taxon>Desulfobulbia</taxon>
        <taxon>Desulfobulbales</taxon>
        <taxon>Desulfocapsaceae</taxon>
        <taxon>Desulfofustis</taxon>
    </lineage>
</organism>
<dbReference type="SUPFAM" id="SSF141371">
    <property type="entry name" value="PilZ domain-like"/>
    <property type="match status" value="1"/>
</dbReference>
<sequence length="157" mass="17651">MVKISERNYVSDDGRATITCPHCGLTRQARVDQYRGRKHTIKVNCSCGLSFPVHLEFRRMYRKQTDLKGTYRILSSGGGGGQVAIKDLSRSGIGFTVSGVHSIKIGQRALIDFTLDNRKQSRLQKEVVVRSVDNNLIGCEFNSHQAFEKDLGFYLQP</sequence>
<dbReference type="STRING" id="1121409.SAMN02745124_03181"/>
<dbReference type="OrthoDB" id="5511523at2"/>
<dbReference type="Proteomes" id="UP000184139">
    <property type="component" value="Unassembled WGS sequence"/>
</dbReference>
<dbReference type="AlphaFoldDB" id="A0A1M5XLT1"/>
<gene>
    <name evidence="2" type="ORF">SAMN02745124_03181</name>
</gene>
<feature type="domain" description="PilZ" evidence="1">
    <location>
        <begin position="58"/>
        <end position="144"/>
    </location>
</feature>
<dbReference type="Pfam" id="PF07238">
    <property type="entry name" value="PilZ"/>
    <property type="match status" value="1"/>
</dbReference>
<dbReference type="RefSeq" id="WP_073377555.1">
    <property type="nucleotide sequence ID" value="NZ_FQXS01000021.1"/>
</dbReference>
<evidence type="ECO:0000313" key="2">
    <source>
        <dbReference type="EMBL" id="SHI00797.1"/>
    </source>
</evidence>
<proteinExistence type="predicted"/>
<keyword evidence="3" id="KW-1185">Reference proteome</keyword>